<dbReference type="EMBL" id="UINC01123238">
    <property type="protein sequence ID" value="SVC99578.1"/>
    <property type="molecule type" value="Genomic_DNA"/>
</dbReference>
<feature type="transmembrane region" description="Helical" evidence="1">
    <location>
        <begin position="30"/>
        <end position="51"/>
    </location>
</feature>
<keyword evidence="1" id="KW-0472">Membrane</keyword>
<protein>
    <submittedName>
        <fullName evidence="2">Uncharacterized protein</fullName>
    </submittedName>
</protein>
<sequence length="93" mass="10617">MIALSRFFLFSSTYLVLLILSSIASAETEYFSMITFLTTSLSVGGWLYYLHKIAIEPSSGLKEILYVVLFLTVFTTIWAGFNIYIESDYFVLD</sequence>
<evidence type="ECO:0000313" key="2">
    <source>
        <dbReference type="EMBL" id="SVC99578.1"/>
    </source>
</evidence>
<name>A0A382RRK7_9ZZZZ</name>
<dbReference type="AlphaFoldDB" id="A0A382RRK7"/>
<feature type="transmembrane region" description="Helical" evidence="1">
    <location>
        <begin position="63"/>
        <end position="85"/>
    </location>
</feature>
<organism evidence="2">
    <name type="scientific">marine metagenome</name>
    <dbReference type="NCBI Taxonomy" id="408172"/>
    <lineage>
        <taxon>unclassified sequences</taxon>
        <taxon>metagenomes</taxon>
        <taxon>ecological metagenomes</taxon>
    </lineage>
</organism>
<keyword evidence="1" id="KW-0812">Transmembrane</keyword>
<accession>A0A382RRK7</accession>
<feature type="transmembrane region" description="Helical" evidence="1">
    <location>
        <begin position="7"/>
        <end position="24"/>
    </location>
</feature>
<reference evidence="2" key="1">
    <citation type="submission" date="2018-05" db="EMBL/GenBank/DDBJ databases">
        <authorList>
            <person name="Lanie J.A."/>
            <person name="Ng W.-L."/>
            <person name="Kazmierczak K.M."/>
            <person name="Andrzejewski T.M."/>
            <person name="Davidsen T.M."/>
            <person name="Wayne K.J."/>
            <person name="Tettelin H."/>
            <person name="Glass J.I."/>
            <person name="Rusch D."/>
            <person name="Podicherti R."/>
            <person name="Tsui H.-C.T."/>
            <person name="Winkler M.E."/>
        </authorList>
    </citation>
    <scope>NUCLEOTIDE SEQUENCE</scope>
</reference>
<gene>
    <name evidence="2" type="ORF">METZ01_LOCUS352432</name>
</gene>
<evidence type="ECO:0000256" key="1">
    <source>
        <dbReference type="SAM" id="Phobius"/>
    </source>
</evidence>
<proteinExistence type="predicted"/>
<keyword evidence="1" id="KW-1133">Transmembrane helix</keyword>